<dbReference type="Proteomes" id="UP000182584">
    <property type="component" value="Unassembled WGS sequence"/>
</dbReference>
<dbReference type="SUPFAM" id="SSF53756">
    <property type="entry name" value="UDP-Glycosyltransferase/glycogen phosphorylase"/>
    <property type="match status" value="1"/>
</dbReference>
<dbReference type="Gene3D" id="3.40.50.2000">
    <property type="entry name" value="Glycogen Phosphorylase B"/>
    <property type="match status" value="2"/>
</dbReference>
<evidence type="ECO:0000256" key="1">
    <source>
        <dbReference type="SAM" id="MobiDB-lite"/>
    </source>
</evidence>
<accession>A0A1H9Q7N8</accession>
<dbReference type="GO" id="GO:0016740">
    <property type="term" value="F:transferase activity"/>
    <property type="evidence" value="ECO:0007669"/>
    <property type="project" value="UniProtKB-KW"/>
</dbReference>
<evidence type="ECO:0000313" key="3">
    <source>
        <dbReference type="EMBL" id="SER56454.1"/>
    </source>
</evidence>
<reference evidence="3 4" key="1">
    <citation type="submission" date="2016-10" db="EMBL/GenBank/DDBJ databases">
        <authorList>
            <person name="de Groot N.N."/>
        </authorList>
    </citation>
    <scope>NUCLEOTIDE SEQUENCE [LARGE SCALE GENOMIC DNA]</scope>
    <source>
        <strain evidence="3 4">AR40</strain>
    </source>
</reference>
<dbReference type="eggNOG" id="COG0438">
    <property type="taxonomic scope" value="Bacteria"/>
</dbReference>
<dbReference type="EMBL" id="FOGJ01000007">
    <property type="protein sequence ID" value="SER56454.1"/>
    <property type="molecule type" value="Genomic_DNA"/>
</dbReference>
<dbReference type="RefSeq" id="WP_074755261.1">
    <property type="nucleotide sequence ID" value="NZ_FOGJ01000007.1"/>
</dbReference>
<dbReference type="Pfam" id="PF00534">
    <property type="entry name" value="Glycos_transf_1"/>
    <property type="match status" value="1"/>
</dbReference>
<dbReference type="InterPro" id="IPR001296">
    <property type="entry name" value="Glyco_trans_1"/>
</dbReference>
<dbReference type="CDD" id="cd03811">
    <property type="entry name" value="GT4_GT28_WabH-like"/>
    <property type="match status" value="1"/>
</dbReference>
<dbReference type="OrthoDB" id="9762705at2"/>
<protein>
    <submittedName>
        <fullName evidence="3">Glycosyl transferases group 1</fullName>
    </submittedName>
</protein>
<organism evidence="3 4">
    <name type="scientific">Butyrivibrio fibrisolvens</name>
    <dbReference type="NCBI Taxonomy" id="831"/>
    <lineage>
        <taxon>Bacteria</taxon>
        <taxon>Bacillati</taxon>
        <taxon>Bacillota</taxon>
        <taxon>Clostridia</taxon>
        <taxon>Lachnospirales</taxon>
        <taxon>Lachnospiraceae</taxon>
        <taxon>Butyrivibrio</taxon>
    </lineage>
</organism>
<evidence type="ECO:0000259" key="2">
    <source>
        <dbReference type="Pfam" id="PF00534"/>
    </source>
</evidence>
<feature type="region of interest" description="Disordered" evidence="1">
    <location>
        <begin position="192"/>
        <end position="226"/>
    </location>
</feature>
<sequence length="464" mass="52449">MKKLMLITPMLHQGGFERVCVTTARLMQKYYDVTVLIFSDKDINYDVTGLNIVNINLPARKGKYAKAINLIKRVIKVRQLKKELGIDICYSFGSSANYVNSLSKGKEKVFTGLRCSTDMESPKQVKLFCSKADQVLSCSKEIMRQLSTEYNYDKSSYIYNPLDVAAINIQAKEKIDDLPFGLTQDREDIIESKKKSKAKADEASAKKADSDNPYEKDNDNGSHHIEWDVSSDAPLKIKRDVNKDNKQEEEEDKRIRLIVSVGRQDYIKGFWHLVKAFSIVAKDNDNARLMILGTGDWTPYYKLTEDLGIKDKVAFMGIKKNPFPYVAASDLYVLSSNHEGFPNALLEAMALGKPCVAADCKTGPREIVLSEDEYNDLLKIRPDGSSTDKAIEGEYGILVPDMNENEDFDSNVITVGEKALAREINKMISDDDKLERFGLKARERADCYQPEKYSAELNSILEKI</sequence>
<dbReference type="PANTHER" id="PTHR12526">
    <property type="entry name" value="GLYCOSYLTRANSFERASE"/>
    <property type="match status" value="1"/>
</dbReference>
<name>A0A1H9Q7N8_BUTFI</name>
<gene>
    <name evidence="3" type="ORF">SAMN04487884_10762</name>
</gene>
<feature type="domain" description="Glycosyl transferase family 1" evidence="2">
    <location>
        <begin position="243"/>
        <end position="371"/>
    </location>
</feature>
<evidence type="ECO:0000313" key="4">
    <source>
        <dbReference type="Proteomes" id="UP000182584"/>
    </source>
</evidence>
<dbReference type="AlphaFoldDB" id="A0A1H9Q7N8"/>
<dbReference type="PANTHER" id="PTHR12526:SF630">
    <property type="entry name" value="GLYCOSYLTRANSFERASE"/>
    <property type="match status" value="1"/>
</dbReference>
<proteinExistence type="predicted"/>
<keyword evidence="3" id="KW-0808">Transferase</keyword>